<organism evidence="6">
    <name type="scientific">marine metagenome</name>
    <dbReference type="NCBI Taxonomy" id="408172"/>
    <lineage>
        <taxon>unclassified sequences</taxon>
        <taxon>metagenomes</taxon>
        <taxon>ecological metagenomes</taxon>
    </lineage>
</organism>
<dbReference type="PANTHER" id="PTHR43527">
    <property type="entry name" value="4-DIPHOSPHOCYTIDYL-2-C-METHYL-D-ERYTHRITOL KINASE, CHLOROPLASTIC"/>
    <property type="match status" value="1"/>
</dbReference>
<dbReference type="GO" id="GO:0016114">
    <property type="term" value="P:terpenoid biosynthetic process"/>
    <property type="evidence" value="ECO:0007669"/>
    <property type="project" value="InterPro"/>
</dbReference>
<sequence>MLKNSAESSLSAKAFGKINLTLEVTARRTDGFHEINSIMQTISLSDEVTVGHDSDLYLDQSGYVLEPESDLALRAATLLRTHAEISEGAMIKVRKKLPLSSGLGGGSSDAATVLAILSSLWGLTLNKADISSLAGSLGSDVPFFLKGGTAYVQGRGEIVRAMSRIPQTWFVLCVPEITIPCKTATMYSLLEDSDFTSGGLSRKIEARVNGGGDFPEEFLFNAFDRVAVNKYRAIALAFDAMHAVGVREPHLAGSGPTVYGIVNSQESARAMQLLLQLKYGFDAYVAEPVFDGPASI</sequence>
<dbReference type="Gene3D" id="3.30.70.890">
    <property type="entry name" value="GHMP kinase, C-terminal domain"/>
    <property type="match status" value="1"/>
</dbReference>
<evidence type="ECO:0000256" key="1">
    <source>
        <dbReference type="ARBA" id="ARBA00022679"/>
    </source>
</evidence>
<evidence type="ECO:0000313" key="6">
    <source>
        <dbReference type="EMBL" id="SVB27362.1"/>
    </source>
</evidence>
<dbReference type="NCBIfam" id="TIGR00154">
    <property type="entry name" value="ispE"/>
    <property type="match status" value="1"/>
</dbReference>
<name>A0A382CNL2_9ZZZZ</name>
<dbReference type="PANTHER" id="PTHR43527:SF2">
    <property type="entry name" value="4-DIPHOSPHOCYTIDYL-2-C-METHYL-D-ERYTHRITOL KINASE, CHLOROPLASTIC"/>
    <property type="match status" value="1"/>
</dbReference>
<dbReference type="SUPFAM" id="SSF54211">
    <property type="entry name" value="Ribosomal protein S5 domain 2-like"/>
    <property type="match status" value="1"/>
</dbReference>
<dbReference type="InterPro" id="IPR036554">
    <property type="entry name" value="GHMP_kinase_C_sf"/>
</dbReference>
<dbReference type="GO" id="GO:0005524">
    <property type="term" value="F:ATP binding"/>
    <property type="evidence" value="ECO:0007669"/>
    <property type="project" value="UniProtKB-KW"/>
</dbReference>
<dbReference type="InterPro" id="IPR004424">
    <property type="entry name" value="IspE"/>
</dbReference>
<keyword evidence="3" id="KW-0418">Kinase</keyword>
<dbReference type="InterPro" id="IPR006204">
    <property type="entry name" value="GHMP_kinase_N_dom"/>
</dbReference>
<evidence type="ECO:0000256" key="3">
    <source>
        <dbReference type="ARBA" id="ARBA00022777"/>
    </source>
</evidence>
<dbReference type="InterPro" id="IPR020568">
    <property type="entry name" value="Ribosomal_Su5_D2-typ_SF"/>
</dbReference>
<proteinExistence type="inferred from homology"/>
<dbReference type="EMBL" id="UINC01035249">
    <property type="protein sequence ID" value="SVB27362.1"/>
    <property type="molecule type" value="Genomic_DNA"/>
</dbReference>
<protein>
    <recommendedName>
        <fullName evidence="5">GHMP kinase N-terminal domain-containing protein</fullName>
    </recommendedName>
</protein>
<dbReference type="Pfam" id="PF00288">
    <property type="entry name" value="GHMP_kinases_N"/>
    <property type="match status" value="1"/>
</dbReference>
<evidence type="ECO:0000256" key="2">
    <source>
        <dbReference type="ARBA" id="ARBA00022741"/>
    </source>
</evidence>
<dbReference type="GO" id="GO:0050515">
    <property type="term" value="F:4-(cytidine 5'-diphospho)-2-C-methyl-D-erythritol kinase activity"/>
    <property type="evidence" value="ECO:0007669"/>
    <property type="project" value="InterPro"/>
</dbReference>
<accession>A0A382CNL2</accession>
<evidence type="ECO:0000256" key="4">
    <source>
        <dbReference type="ARBA" id="ARBA00022840"/>
    </source>
</evidence>
<evidence type="ECO:0000259" key="5">
    <source>
        <dbReference type="Pfam" id="PF00288"/>
    </source>
</evidence>
<dbReference type="PIRSF" id="PIRSF010376">
    <property type="entry name" value="IspE"/>
    <property type="match status" value="1"/>
</dbReference>
<dbReference type="SUPFAM" id="SSF55060">
    <property type="entry name" value="GHMP Kinase, C-terminal domain"/>
    <property type="match status" value="1"/>
</dbReference>
<keyword evidence="2" id="KW-0547">Nucleotide-binding</keyword>
<dbReference type="InterPro" id="IPR014721">
    <property type="entry name" value="Ribsml_uS5_D2-typ_fold_subgr"/>
</dbReference>
<dbReference type="Gene3D" id="3.30.230.10">
    <property type="match status" value="1"/>
</dbReference>
<reference evidence="6" key="1">
    <citation type="submission" date="2018-05" db="EMBL/GenBank/DDBJ databases">
        <authorList>
            <person name="Lanie J.A."/>
            <person name="Ng W.-L."/>
            <person name="Kazmierczak K.M."/>
            <person name="Andrzejewski T.M."/>
            <person name="Davidsen T.M."/>
            <person name="Wayne K.J."/>
            <person name="Tettelin H."/>
            <person name="Glass J.I."/>
            <person name="Rusch D."/>
            <person name="Podicherti R."/>
            <person name="Tsui H.-C.T."/>
            <person name="Winkler M.E."/>
        </authorList>
    </citation>
    <scope>NUCLEOTIDE SEQUENCE</scope>
</reference>
<dbReference type="HAMAP" id="MF_00061">
    <property type="entry name" value="IspE"/>
    <property type="match status" value="1"/>
</dbReference>
<keyword evidence="4" id="KW-0067">ATP-binding</keyword>
<gene>
    <name evidence="6" type="ORF">METZ01_LOCUS180216</name>
</gene>
<keyword evidence="1" id="KW-0808">Transferase</keyword>
<dbReference type="AlphaFoldDB" id="A0A382CNL2"/>
<feature type="domain" description="GHMP kinase N-terminal" evidence="5">
    <location>
        <begin position="71"/>
        <end position="148"/>
    </location>
</feature>